<evidence type="ECO:0000313" key="4">
    <source>
        <dbReference type="Proteomes" id="UP000294847"/>
    </source>
</evidence>
<reference evidence="3 4" key="1">
    <citation type="journal article" date="2019" name="Mol. Biol. Evol.">
        <title>Blast fungal genomes show frequent chromosomal changes, gene gains and losses, and effector gene turnover.</title>
        <authorList>
            <person name="Gomez Luciano L.B."/>
            <person name="Jason Tsai I."/>
            <person name="Chuma I."/>
            <person name="Tosa Y."/>
            <person name="Chen Y.H."/>
            <person name="Li J.Y."/>
            <person name="Li M.Y."/>
            <person name="Jade Lu M.Y."/>
            <person name="Nakayashiki H."/>
            <person name="Li W.H."/>
        </authorList>
    </citation>
    <scope>NUCLEOTIDE SEQUENCE [LARGE SCALE GENOMIC DNA]</scope>
    <source>
        <strain evidence="3">MZ5-1-6</strain>
    </source>
</reference>
<feature type="signal peptide" evidence="2">
    <location>
        <begin position="1"/>
        <end position="19"/>
    </location>
</feature>
<organism evidence="3 4">
    <name type="scientific">Pyricularia oryzae</name>
    <name type="common">Rice blast fungus</name>
    <name type="synonym">Magnaporthe oryzae</name>
    <dbReference type="NCBI Taxonomy" id="318829"/>
    <lineage>
        <taxon>Eukaryota</taxon>
        <taxon>Fungi</taxon>
        <taxon>Dikarya</taxon>
        <taxon>Ascomycota</taxon>
        <taxon>Pezizomycotina</taxon>
        <taxon>Sordariomycetes</taxon>
        <taxon>Sordariomycetidae</taxon>
        <taxon>Magnaporthales</taxon>
        <taxon>Pyriculariaceae</taxon>
        <taxon>Pyricularia</taxon>
    </lineage>
</organism>
<evidence type="ECO:0000313" key="3">
    <source>
        <dbReference type="EMBL" id="QBZ54954.1"/>
    </source>
</evidence>
<accession>A0A4P7N4R6</accession>
<feature type="region of interest" description="Disordered" evidence="1">
    <location>
        <begin position="80"/>
        <end position="116"/>
    </location>
</feature>
<dbReference type="EMBL" id="CP034204">
    <property type="protein sequence ID" value="QBZ54954.1"/>
    <property type="molecule type" value="Genomic_DNA"/>
</dbReference>
<dbReference type="Proteomes" id="UP000294847">
    <property type="component" value="Chromosome 1"/>
</dbReference>
<feature type="compositionally biased region" description="Basic and acidic residues" evidence="1">
    <location>
        <begin position="84"/>
        <end position="102"/>
    </location>
</feature>
<name>A0A4P7N4R6_PYROR</name>
<keyword evidence="2" id="KW-0732">Signal</keyword>
<feature type="chain" id="PRO_5020556298" evidence="2">
    <location>
        <begin position="20"/>
        <end position="216"/>
    </location>
</feature>
<evidence type="ECO:0000256" key="1">
    <source>
        <dbReference type="SAM" id="MobiDB-lite"/>
    </source>
</evidence>
<dbReference type="AlphaFoldDB" id="A0A4P7N4R6"/>
<sequence length="216" mass="23753">MKAGIILAAVSTMAGLVSATEQGSSDQKIRNLELEGSPEVRTSRSYEADNVGRAKTVTLPSHHRIPHVPNMFSGRARAAAVKPTSEEDGGKAIERRGADRKGKGILNSLMPPKVSNRPLPVDLPGGQPHYHQYSADSDYWDSAPVRRPKSPRPRITQWCKVELVKGREPQGMVKQNWDKTFVIKGFEFKLSHDCTIVAGRHEAERAGYAVLSAAYK</sequence>
<protein>
    <submittedName>
        <fullName evidence="3">Uncharacterized protein</fullName>
    </submittedName>
</protein>
<proteinExistence type="predicted"/>
<evidence type="ECO:0000256" key="2">
    <source>
        <dbReference type="SAM" id="SignalP"/>
    </source>
</evidence>
<gene>
    <name evidence="3" type="ORF">PoMZ_10668</name>
</gene>